<name>A0A370GD87_9BACI</name>
<reference evidence="2 3" key="1">
    <citation type="submission" date="2018-07" db="EMBL/GenBank/DDBJ databases">
        <title>Genomic Encyclopedia of Type Strains, Phase IV (KMG-IV): sequencing the most valuable type-strain genomes for metagenomic binning, comparative biology and taxonomic classification.</title>
        <authorList>
            <person name="Goeker M."/>
        </authorList>
    </citation>
    <scope>NUCLEOTIDE SEQUENCE [LARGE SCALE GENOMIC DNA]</scope>
    <source>
        <strain evidence="2 3">DSM 25281</strain>
    </source>
</reference>
<feature type="transmembrane region" description="Helical" evidence="1">
    <location>
        <begin position="20"/>
        <end position="45"/>
    </location>
</feature>
<sequence>MPEESGRLEQNKREKPMSALMLAVITGFCGGILWSGIGYLAYLFHFTAISPLVILEPWAIGNWKYTWLGMVISIIAIGIVSIGAALVYYAFLRKMKNTWPGIGFGVVLFFLVFFVLNPIFPSIKPFTDMDLDTLITCGCLYILFGLFVGYSISYEENELSHEYEKASDEEQEQHS</sequence>
<dbReference type="RefSeq" id="WP_114746167.1">
    <property type="nucleotide sequence ID" value="NZ_QQAY01000009.1"/>
</dbReference>
<dbReference type="OrthoDB" id="2691442at2"/>
<feature type="transmembrane region" description="Helical" evidence="1">
    <location>
        <begin position="102"/>
        <end position="121"/>
    </location>
</feature>
<keyword evidence="3" id="KW-1185">Reference proteome</keyword>
<dbReference type="EMBL" id="QQAY01000009">
    <property type="protein sequence ID" value="RDI41180.1"/>
    <property type="molecule type" value="Genomic_DNA"/>
</dbReference>
<keyword evidence="1" id="KW-0812">Transmembrane</keyword>
<keyword evidence="1" id="KW-1133">Transmembrane helix</keyword>
<feature type="transmembrane region" description="Helical" evidence="1">
    <location>
        <begin position="65"/>
        <end position="90"/>
    </location>
</feature>
<dbReference type="Proteomes" id="UP000255326">
    <property type="component" value="Unassembled WGS sequence"/>
</dbReference>
<protein>
    <submittedName>
        <fullName evidence="2">Membrane protein YqhR</fullName>
    </submittedName>
</protein>
<dbReference type="Pfam" id="PF11085">
    <property type="entry name" value="YqhR"/>
    <property type="match status" value="1"/>
</dbReference>
<feature type="transmembrane region" description="Helical" evidence="1">
    <location>
        <begin position="133"/>
        <end position="152"/>
    </location>
</feature>
<gene>
    <name evidence="2" type="ORF">DFR59_10925</name>
</gene>
<dbReference type="InterPro" id="IPR024563">
    <property type="entry name" value="YqhR"/>
</dbReference>
<organism evidence="2 3">
    <name type="scientific">Falsibacillus pallidus</name>
    <dbReference type="NCBI Taxonomy" id="493781"/>
    <lineage>
        <taxon>Bacteria</taxon>
        <taxon>Bacillati</taxon>
        <taxon>Bacillota</taxon>
        <taxon>Bacilli</taxon>
        <taxon>Bacillales</taxon>
        <taxon>Bacillaceae</taxon>
        <taxon>Falsibacillus</taxon>
    </lineage>
</organism>
<comment type="caution">
    <text evidence="2">The sequence shown here is derived from an EMBL/GenBank/DDBJ whole genome shotgun (WGS) entry which is preliminary data.</text>
</comment>
<accession>A0A370GD87</accession>
<evidence type="ECO:0000256" key="1">
    <source>
        <dbReference type="SAM" id="Phobius"/>
    </source>
</evidence>
<proteinExistence type="predicted"/>
<evidence type="ECO:0000313" key="2">
    <source>
        <dbReference type="EMBL" id="RDI41180.1"/>
    </source>
</evidence>
<keyword evidence="1" id="KW-0472">Membrane</keyword>
<evidence type="ECO:0000313" key="3">
    <source>
        <dbReference type="Proteomes" id="UP000255326"/>
    </source>
</evidence>
<dbReference type="AlphaFoldDB" id="A0A370GD87"/>